<evidence type="ECO:0000313" key="4">
    <source>
        <dbReference type="Proteomes" id="UP001432027"/>
    </source>
</evidence>
<dbReference type="InterPro" id="IPR012258">
    <property type="entry name" value="Acyl-CoA_oxidase"/>
</dbReference>
<dbReference type="Proteomes" id="UP001432027">
    <property type="component" value="Unassembled WGS sequence"/>
</dbReference>
<gene>
    <name evidence="3" type="ORF">PENTCL1PPCAC_29178</name>
</gene>
<dbReference type="Pfam" id="PF22924">
    <property type="entry name" value="ACOX_C_alpha1"/>
    <property type="match status" value="1"/>
</dbReference>
<dbReference type="InterPro" id="IPR036250">
    <property type="entry name" value="AcylCo_DH-like_C"/>
</dbReference>
<dbReference type="SUPFAM" id="SSF47203">
    <property type="entry name" value="Acyl-CoA dehydrogenase C-terminal domain-like"/>
    <property type="match status" value="1"/>
</dbReference>
<dbReference type="GO" id="GO:0005777">
    <property type="term" value="C:peroxisome"/>
    <property type="evidence" value="ECO:0007669"/>
    <property type="project" value="InterPro"/>
</dbReference>
<dbReference type="GO" id="GO:0055088">
    <property type="term" value="P:lipid homeostasis"/>
    <property type="evidence" value="ECO:0007669"/>
    <property type="project" value="TreeGrafter"/>
</dbReference>
<dbReference type="GO" id="GO:0071949">
    <property type="term" value="F:FAD binding"/>
    <property type="evidence" value="ECO:0007669"/>
    <property type="project" value="InterPro"/>
</dbReference>
<sequence length="66" mass="7502">VLDYQTQQYRIFPQIARSYAFLFAGLEVREMYKKMTDGLKKGQTDLLPDLHALTSGLKSVVSFSVS</sequence>
<dbReference type="Gene3D" id="1.20.140.10">
    <property type="entry name" value="Butyryl-CoA Dehydrogenase, subunit A, domain 3"/>
    <property type="match status" value="1"/>
</dbReference>
<dbReference type="PANTHER" id="PTHR10909">
    <property type="entry name" value="ELECTRON TRANSPORT OXIDOREDUCTASE"/>
    <property type="match status" value="1"/>
</dbReference>
<dbReference type="AlphaFoldDB" id="A0AAV5UKY2"/>
<comment type="caution">
    <text evidence="3">The sequence shown here is derived from an EMBL/GenBank/DDBJ whole genome shotgun (WGS) entry which is preliminary data.</text>
</comment>
<dbReference type="InterPro" id="IPR055060">
    <property type="entry name" value="ACOX_C_alpha1"/>
</dbReference>
<dbReference type="GO" id="GO:0033540">
    <property type="term" value="P:fatty acid beta-oxidation using acyl-CoA oxidase"/>
    <property type="evidence" value="ECO:0007669"/>
    <property type="project" value="TreeGrafter"/>
</dbReference>
<evidence type="ECO:0000259" key="2">
    <source>
        <dbReference type="Pfam" id="PF22924"/>
    </source>
</evidence>
<evidence type="ECO:0000256" key="1">
    <source>
        <dbReference type="ARBA" id="ARBA00004846"/>
    </source>
</evidence>
<feature type="domain" description="Acyl-CoA oxidase C-alpha1" evidence="2">
    <location>
        <begin position="1"/>
        <end position="63"/>
    </location>
</feature>
<feature type="non-terminal residue" evidence="3">
    <location>
        <position position="66"/>
    </location>
</feature>
<name>A0AAV5UKY2_9BILA</name>
<feature type="non-terminal residue" evidence="3">
    <location>
        <position position="1"/>
    </location>
</feature>
<accession>A0AAV5UKY2</accession>
<organism evidence="3 4">
    <name type="scientific">Pristionchus entomophagus</name>
    <dbReference type="NCBI Taxonomy" id="358040"/>
    <lineage>
        <taxon>Eukaryota</taxon>
        <taxon>Metazoa</taxon>
        <taxon>Ecdysozoa</taxon>
        <taxon>Nematoda</taxon>
        <taxon>Chromadorea</taxon>
        <taxon>Rhabditida</taxon>
        <taxon>Rhabditina</taxon>
        <taxon>Diplogasteromorpha</taxon>
        <taxon>Diplogasteroidea</taxon>
        <taxon>Neodiplogasteridae</taxon>
        <taxon>Pristionchus</taxon>
    </lineage>
</organism>
<dbReference type="EMBL" id="BTSX01000006">
    <property type="protein sequence ID" value="GMT07004.1"/>
    <property type="molecule type" value="Genomic_DNA"/>
</dbReference>
<proteinExistence type="predicted"/>
<keyword evidence="4" id="KW-1185">Reference proteome</keyword>
<evidence type="ECO:0000313" key="3">
    <source>
        <dbReference type="EMBL" id="GMT07004.1"/>
    </source>
</evidence>
<comment type="pathway">
    <text evidence="1">Lipid metabolism; peroxisomal fatty acid beta-oxidation.</text>
</comment>
<dbReference type="GO" id="GO:0005504">
    <property type="term" value="F:fatty acid binding"/>
    <property type="evidence" value="ECO:0007669"/>
    <property type="project" value="TreeGrafter"/>
</dbReference>
<protein>
    <recommendedName>
        <fullName evidence="2">Acyl-CoA oxidase C-alpha1 domain-containing protein</fullName>
    </recommendedName>
</protein>
<reference evidence="3" key="1">
    <citation type="submission" date="2023-10" db="EMBL/GenBank/DDBJ databases">
        <title>Genome assembly of Pristionchus species.</title>
        <authorList>
            <person name="Yoshida K."/>
            <person name="Sommer R.J."/>
        </authorList>
    </citation>
    <scope>NUCLEOTIDE SEQUENCE</scope>
    <source>
        <strain evidence="3">RS0144</strain>
    </source>
</reference>
<dbReference type="GO" id="GO:1904070">
    <property type="term" value="P:ascaroside biosynthetic process"/>
    <property type="evidence" value="ECO:0007669"/>
    <property type="project" value="TreeGrafter"/>
</dbReference>
<dbReference type="GO" id="GO:0003997">
    <property type="term" value="F:acyl-CoA oxidase activity"/>
    <property type="evidence" value="ECO:0007669"/>
    <property type="project" value="InterPro"/>
</dbReference>
<dbReference type="PANTHER" id="PTHR10909:SF250">
    <property type="entry name" value="PEROXISOMAL ACYL-COENZYME A OXIDASE 1"/>
    <property type="match status" value="1"/>
</dbReference>